<dbReference type="SUPFAM" id="SSF48208">
    <property type="entry name" value="Six-hairpin glycosidases"/>
    <property type="match status" value="1"/>
</dbReference>
<keyword evidence="9" id="KW-1185">Reference proteome</keyword>
<proteinExistence type="inferred from homology"/>
<dbReference type="Proteomes" id="UP000288216">
    <property type="component" value="Unassembled WGS sequence"/>
</dbReference>
<dbReference type="GO" id="GO:0005993">
    <property type="term" value="P:trehalose catabolic process"/>
    <property type="evidence" value="ECO:0007669"/>
    <property type="project" value="TreeGrafter"/>
</dbReference>
<gene>
    <name evidence="8" type="ORF">scyTo_0013909</name>
</gene>
<dbReference type="GO" id="GO:0004555">
    <property type="term" value="F:alpha,alpha-trehalase activity"/>
    <property type="evidence" value="ECO:0007669"/>
    <property type="project" value="UniProtKB-EC"/>
</dbReference>
<evidence type="ECO:0000256" key="3">
    <source>
        <dbReference type="ARBA" id="ARBA00012757"/>
    </source>
</evidence>
<organism evidence="8 9">
    <name type="scientific">Scyliorhinus torazame</name>
    <name type="common">Cloudy catshark</name>
    <name type="synonym">Catulus torazame</name>
    <dbReference type="NCBI Taxonomy" id="75743"/>
    <lineage>
        <taxon>Eukaryota</taxon>
        <taxon>Metazoa</taxon>
        <taxon>Chordata</taxon>
        <taxon>Craniata</taxon>
        <taxon>Vertebrata</taxon>
        <taxon>Chondrichthyes</taxon>
        <taxon>Elasmobranchii</taxon>
        <taxon>Galeomorphii</taxon>
        <taxon>Galeoidea</taxon>
        <taxon>Carcharhiniformes</taxon>
        <taxon>Scyliorhinidae</taxon>
        <taxon>Scyliorhinus</taxon>
    </lineage>
</organism>
<feature type="chain" id="PRO_5019305680" description="Trehalase" evidence="7">
    <location>
        <begin position="22"/>
        <end position="175"/>
    </location>
</feature>
<protein>
    <recommendedName>
        <fullName evidence="4">Trehalase</fullName>
        <ecNumber evidence="3">3.2.1.28</ecNumber>
    </recommendedName>
    <alternativeName>
        <fullName evidence="5">Alpha,alpha-trehalase</fullName>
    </alternativeName>
    <alternativeName>
        <fullName evidence="6">Alpha,alpha-trehalose glucohydrolase</fullName>
    </alternativeName>
</protein>
<comment type="catalytic activity">
    <reaction evidence="1">
        <text>alpha,alpha-trehalose + H2O = alpha-D-glucose + beta-D-glucose</text>
        <dbReference type="Rhea" id="RHEA:32675"/>
        <dbReference type="ChEBI" id="CHEBI:15377"/>
        <dbReference type="ChEBI" id="CHEBI:15903"/>
        <dbReference type="ChEBI" id="CHEBI:16551"/>
        <dbReference type="ChEBI" id="CHEBI:17925"/>
        <dbReference type="EC" id="3.2.1.28"/>
    </reaction>
</comment>
<dbReference type="OrthoDB" id="3542292at2759"/>
<reference evidence="8 9" key="1">
    <citation type="journal article" date="2018" name="Nat. Ecol. Evol.">
        <title>Shark genomes provide insights into elasmobranch evolution and the origin of vertebrates.</title>
        <authorList>
            <person name="Hara Y"/>
            <person name="Yamaguchi K"/>
            <person name="Onimaru K"/>
            <person name="Kadota M"/>
            <person name="Koyanagi M"/>
            <person name="Keeley SD"/>
            <person name="Tatsumi K"/>
            <person name="Tanaka K"/>
            <person name="Motone F"/>
            <person name="Kageyama Y"/>
            <person name="Nozu R"/>
            <person name="Adachi N"/>
            <person name="Nishimura O"/>
            <person name="Nakagawa R"/>
            <person name="Tanegashima C"/>
            <person name="Kiyatake I"/>
            <person name="Matsumoto R"/>
            <person name="Murakumo K"/>
            <person name="Nishida K"/>
            <person name="Terakita A"/>
            <person name="Kuratani S"/>
            <person name="Sato K"/>
            <person name="Hyodo S Kuraku.S."/>
        </authorList>
    </citation>
    <scope>NUCLEOTIDE SEQUENCE [LARGE SCALE GENOMIC DNA]</scope>
</reference>
<accession>A0A401P7E0</accession>
<keyword evidence="7" id="KW-0732">Signal</keyword>
<dbReference type="EC" id="3.2.1.28" evidence="3"/>
<comment type="caution">
    <text evidence="8">The sequence shown here is derived from an EMBL/GenBank/DDBJ whole genome shotgun (WGS) entry which is preliminary data.</text>
</comment>
<evidence type="ECO:0000256" key="4">
    <source>
        <dbReference type="ARBA" id="ARBA00019905"/>
    </source>
</evidence>
<evidence type="ECO:0000313" key="8">
    <source>
        <dbReference type="EMBL" id="GCB69028.1"/>
    </source>
</evidence>
<feature type="signal peptide" evidence="7">
    <location>
        <begin position="1"/>
        <end position="21"/>
    </location>
</feature>
<dbReference type="InterPro" id="IPR012341">
    <property type="entry name" value="6hp_glycosidase-like_sf"/>
</dbReference>
<dbReference type="Gene3D" id="1.50.10.10">
    <property type="match status" value="1"/>
</dbReference>
<dbReference type="AlphaFoldDB" id="A0A401P7E0"/>
<dbReference type="PANTHER" id="PTHR23403">
    <property type="entry name" value="TREHALASE"/>
    <property type="match status" value="1"/>
</dbReference>
<evidence type="ECO:0000256" key="2">
    <source>
        <dbReference type="ARBA" id="ARBA00005615"/>
    </source>
</evidence>
<dbReference type="EMBL" id="BFAA01007290">
    <property type="protein sequence ID" value="GCB69028.1"/>
    <property type="molecule type" value="Genomic_DNA"/>
</dbReference>
<dbReference type="InterPro" id="IPR008928">
    <property type="entry name" value="6-hairpin_glycosidase_sf"/>
</dbReference>
<sequence length="175" mass="20306">MALKSWSLLVAAFCLCHDGSTMKLPPPCDSSIYCTGELLHQVQMAKLFNDDKHFVDMKLKINPDVVLEAFQNLTATSPPRLTKEQLKLFVQTYFDSPGQEFEKWTPGDWGDHPRILHKISDQKLRLWATELHALWKSLGRKIKLDVQSHAELYSQIYVPKPLIVPGGRFREFYYW</sequence>
<dbReference type="InterPro" id="IPR001661">
    <property type="entry name" value="Glyco_hydro_37"/>
</dbReference>
<dbReference type="PANTHER" id="PTHR23403:SF1">
    <property type="entry name" value="TREHALASE"/>
    <property type="match status" value="1"/>
</dbReference>
<evidence type="ECO:0000313" key="9">
    <source>
        <dbReference type="Proteomes" id="UP000288216"/>
    </source>
</evidence>
<comment type="similarity">
    <text evidence="2">Belongs to the glycosyl hydrolase 37 family.</text>
</comment>
<dbReference type="STRING" id="75743.A0A401P7E0"/>
<evidence type="ECO:0000256" key="1">
    <source>
        <dbReference type="ARBA" id="ARBA00001576"/>
    </source>
</evidence>
<evidence type="ECO:0000256" key="7">
    <source>
        <dbReference type="SAM" id="SignalP"/>
    </source>
</evidence>
<dbReference type="OMA" id="CARYSPL"/>
<evidence type="ECO:0000256" key="5">
    <source>
        <dbReference type="ARBA" id="ARBA00030473"/>
    </source>
</evidence>
<name>A0A401P7E0_SCYTO</name>
<dbReference type="Pfam" id="PF01204">
    <property type="entry name" value="Trehalase"/>
    <property type="match status" value="1"/>
</dbReference>
<evidence type="ECO:0000256" key="6">
    <source>
        <dbReference type="ARBA" id="ARBA00031637"/>
    </source>
</evidence>